<gene>
    <name evidence="1" type="ORF">TorRG33x02_113590</name>
</gene>
<comment type="caution">
    <text evidence="1">The sequence shown here is derived from an EMBL/GenBank/DDBJ whole genome shotgun (WGS) entry which is preliminary data.</text>
</comment>
<dbReference type="PANTHER" id="PTHR48196">
    <property type="entry name" value="DUF630 DOMAIN-CONTAINING PROTEIN"/>
    <property type="match status" value="1"/>
</dbReference>
<organism evidence="1 2">
    <name type="scientific">Trema orientale</name>
    <name type="common">Charcoal tree</name>
    <name type="synonym">Celtis orientalis</name>
    <dbReference type="NCBI Taxonomy" id="63057"/>
    <lineage>
        <taxon>Eukaryota</taxon>
        <taxon>Viridiplantae</taxon>
        <taxon>Streptophyta</taxon>
        <taxon>Embryophyta</taxon>
        <taxon>Tracheophyta</taxon>
        <taxon>Spermatophyta</taxon>
        <taxon>Magnoliopsida</taxon>
        <taxon>eudicotyledons</taxon>
        <taxon>Gunneridae</taxon>
        <taxon>Pentapetalae</taxon>
        <taxon>rosids</taxon>
        <taxon>fabids</taxon>
        <taxon>Rosales</taxon>
        <taxon>Cannabaceae</taxon>
        <taxon>Trema</taxon>
    </lineage>
</organism>
<reference evidence="2" key="1">
    <citation type="submission" date="2016-06" db="EMBL/GenBank/DDBJ databases">
        <title>Parallel loss of symbiosis genes in relatives of nitrogen-fixing non-legume Parasponia.</title>
        <authorList>
            <person name="Van Velzen R."/>
            <person name="Holmer R."/>
            <person name="Bu F."/>
            <person name="Rutten L."/>
            <person name="Van Zeijl A."/>
            <person name="Liu W."/>
            <person name="Santuari L."/>
            <person name="Cao Q."/>
            <person name="Sharma T."/>
            <person name="Shen D."/>
            <person name="Roswanjaya Y."/>
            <person name="Wardhani T."/>
            <person name="Kalhor M.S."/>
            <person name="Jansen J."/>
            <person name="Van den Hoogen J."/>
            <person name="Gungor B."/>
            <person name="Hartog M."/>
            <person name="Hontelez J."/>
            <person name="Verver J."/>
            <person name="Yang W.-C."/>
            <person name="Schijlen E."/>
            <person name="Repin R."/>
            <person name="Schilthuizen M."/>
            <person name="Schranz E."/>
            <person name="Heidstra R."/>
            <person name="Miyata K."/>
            <person name="Fedorova E."/>
            <person name="Kohlen W."/>
            <person name="Bisseling T."/>
            <person name="Smit S."/>
            <person name="Geurts R."/>
        </authorList>
    </citation>
    <scope>NUCLEOTIDE SEQUENCE [LARGE SCALE GENOMIC DNA]</scope>
    <source>
        <strain evidence="2">cv. RG33-2</strain>
    </source>
</reference>
<dbReference type="OrthoDB" id="1707312at2759"/>
<name>A0A2P5F4N1_TREOI</name>
<evidence type="ECO:0000313" key="2">
    <source>
        <dbReference type="Proteomes" id="UP000237000"/>
    </source>
</evidence>
<accession>A0A2P5F4N1</accession>
<dbReference type="AlphaFoldDB" id="A0A2P5F4N1"/>
<sequence>MREVGRGSDRFIKGEMGSEMEVVLVRKFGDAQSSLLDKFERLSFEIQLNRAMLGRSLSEPGAMARPKILPQPLQLTTFMASDQTPPALTSQVRQGRRRSGFQKVLKKLLKPIIGFRRSNNNNNGVKKQVLDPKDPRFWNTFSRSLRF</sequence>
<keyword evidence="2" id="KW-1185">Reference proteome</keyword>
<dbReference type="PANTHER" id="PTHR48196:SF1">
    <property type="entry name" value="DUF630 DOMAIN-CONTAINING PROTEIN"/>
    <property type="match status" value="1"/>
</dbReference>
<evidence type="ECO:0000313" key="1">
    <source>
        <dbReference type="EMBL" id="PON92761.1"/>
    </source>
</evidence>
<protein>
    <submittedName>
        <fullName evidence="1">Uncharacterized protein</fullName>
    </submittedName>
</protein>
<dbReference type="InParanoid" id="A0A2P5F4N1"/>
<dbReference type="Proteomes" id="UP000237000">
    <property type="component" value="Unassembled WGS sequence"/>
</dbReference>
<proteinExistence type="predicted"/>
<dbReference type="EMBL" id="JXTC01000062">
    <property type="protein sequence ID" value="PON92761.1"/>
    <property type="molecule type" value="Genomic_DNA"/>
</dbReference>